<feature type="region of interest" description="Disordered" evidence="3">
    <location>
        <begin position="380"/>
        <end position="399"/>
    </location>
</feature>
<dbReference type="Gene3D" id="3.50.50.60">
    <property type="entry name" value="FAD/NAD(P)-binding domain"/>
    <property type="match status" value="1"/>
</dbReference>
<dbReference type="GO" id="GO:0018658">
    <property type="term" value="F:salicylate 1-monooxygenase activity"/>
    <property type="evidence" value="ECO:0007669"/>
    <property type="project" value="UniProtKB-EC"/>
</dbReference>
<evidence type="ECO:0000313" key="5">
    <source>
        <dbReference type="EMBL" id="MBM7489425.1"/>
    </source>
</evidence>
<evidence type="ECO:0000313" key="6">
    <source>
        <dbReference type="Proteomes" id="UP000764837"/>
    </source>
</evidence>
<keyword evidence="1 5" id="KW-0560">Oxidoreductase</keyword>
<dbReference type="EMBL" id="JAFBBP010000001">
    <property type="protein sequence ID" value="MBM7489425.1"/>
    <property type="molecule type" value="Genomic_DNA"/>
</dbReference>
<evidence type="ECO:0000259" key="4">
    <source>
        <dbReference type="Pfam" id="PF01494"/>
    </source>
</evidence>
<reference evidence="5 6" key="1">
    <citation type="submission" date="2021-01" db="EMBL/GenBank/DDBJ databases">
        <title>Sequencing the genomes of 1000 actinobacteria strains.</title>
        <authorList>
            <person name="Klenk H.-P."/>
        </authorList>
    </citation>
    <scope>NUCLEOTIDE SEQUENCE [LARGE SCALE GENOMIC DNA]</scope>
    <source>
        <strain evidence="5 6">DSM 100204</strain>
    </source>
</reference>
<dbReference type="Proteomes" id="UP000764837">
    <property type="component" value="Unassembled WGS sequence"/>
</dbReference>
<evidence type="ECO:0000256" key="3">
    <source>
        <dbReference type="SAM" id="MobiDB-lite"/>
    </source>
</evidence>
<name>A0ABS2LML2_9ACTN</name>
<keyword evidence="2" id="KW-0503">Monooxygenase</keyword>
<evidence type="ECO:0000256" key="1">
    <source>
        <dbReference type="ARBA" id="ARBA00023002"/>
    </source>
</evidence>
<accession>A0ABS2LML2</accession>
<dbReference type="PRINTS" id="PR00420">
    <property type="entry name" value="RNGMNOXGNASE"/>
</dbReference>
<evidence type="ECO:0000256" key="2">
    <source>
        <dbReference type="ARBA" id="ARBA00023033"/>
    </source>
</evidence>
<gene>
    <name evidence="5" type="ORF">JOD64_000647</name>
</gene>
<dbReference type="InterPro" id="IPR036188">
    <property type="entry name" value="FAD/NAD-bd_sf"/>
</dbReference>
<organism evidence="5 6">
    <name type="scientific">Micromonospora luteifusca</name>
    <dbReference type="NCBI Taxonomy" id="709860"/>
    <lineage>
        <taxon>Bacteria</taxon>
        <taxon>Bacillati</taxon>
        <taxon>Actinomycetota</taxon>
        <taxon>Actinomycetes</taxon>
        <taxon>Micromonosporales</taxon>
        <taxon>Micromonosporaceae</taxon>
        <taxon>Micromonospora</taxon>
    </lineage>
</organism>
<dbReference type="SUPFAM" id="SSF51905">
    <property type="entry name" value="FAD/NAD(P)-binding domain"/>
    <property type="match status" value="1"/>
</dbReference>
<keyword evidence="6" id="KW-1185">Reference proteome</keyword>
<dbReference type="SUPFAM" id="SSF54373">
    <property type="entry name" value="FAD-linked reductases, C-terminal domain"/>
    <property type="match status" value="1"/>
</dbReference>
<comment type="caution">
    <text evidence="5">The sequence shown here is derived from an EMBL/GenBank/DDBJ whole genome shotgun (WGS) entry which is preliminary data.</text>
</comment>
<protein>
    <submittedName>
        <fullName evidence="5">Salicylate hydroxylase</fullName>
        <ecNumber evidence="5">1.14.13.1</ecNumber>
    </submittedName>
</protein>
<proteinExistence type="predicted"/>
<sequence>MTRVAIVGGGVAGLAVAALLRQHGMPYRIYEQSARFTAVGAGIQLSPNGVRILHRLGVGPTLREHGVAAESIEIRRWDDGRLLCAVPHGDACVTAFGAPYVLIHRAELQRGLVGLLPAADLGLGRRVVSVSEDDEQATLHLADGTSDTADLVIGADGVHSVVRPALIDDSPRYSGYAVWRGLLPVDEVPALRRVPRVLFWFGPGAHVTYYPIAARQTVHVSAVCAQRADTGDVAVEKLTAALDGWHPEVRRVIGAARGISRWGLYDREITGSWHSRRLVLLGDAAHPTLPYLSQGANQALEDALLLADLLAADPATALDRYQRARRPRVAEVHRQARHRAALFHLPDGPAQRARDEDLARQVDLSHLQWLYGHDPDAELADVASTGGRGEIGSGHRVRD</sequence>
<dbReference type="RefSeq" id="WP_204940819.1">
    <property type="nucleotide sequence ID" value="NZ_JAFBBP010000001.1"/>
</dbReference>
<feature type="domain" description="FAD-binding" evidence="4">
    <location>
        <begin position="2"/>
        <end position="335"/>
    </location>
</feature>
<dbReference type="PANTHER" id="PTHR13789:SF309">
    <property type="entry name" value="PUTATIVE (AFU_ORTHOLOGUE AFUA_6G14510)-RELATED"/>
    <property type="match status" value="1"/>
</dbReference>
<dbReference type="Pfam" id="PF01494">
    <property type="entry name" value="FAD_binding_3"/>
    <property type="match status" value="1"/>
</dbReference>
<dbReference type="InterPro" id="IPR002938">
    <property type="entry name" value="FAD-bd"/>
</dbReference>
<dbReference type="EC" id="1.14.13.1" evidence="5"/>
<dbReference type="InterPro" id="IPR050493">
    <property type="entry name" value="FAD-dep_Monooxygenase_BioMet"/>
</dbReference>
<dbReference type="PANTHER" id="PTHR13789">
    <property type="entry name" value="MONOOXYGENASE"/>
    <property type="match status" value="1"/>
</dbReference>